<dbReference type="CDD" id="cd06558">
    <property type="entry name" value="crotonase-like"/>
    <property type="match status" value="1"/>
</dbReference>
<dbReference type="InterPro" id="IPR001753">
    <property type="entry name" value="Enoyl-CoA_hydra/iso"/>
</dbReference>
<dbReference type="InterPro" id="IPR029045">
    <property type="entry name" value="ClpP/crotonase-like_dom_sf"/>
</dbReference>
<dbReference type="PANTHER" id="PTHR11941:SF133">
    <property type="entry name" value="1,2-EPOXYPHENYLACETYL-COA ISOMERASE"/>
    <property type="match status" value="1"/>
</dbReference>
<dbReference type="Pfam" id="PF00378">
    <property type="entry name" value="ECH_1"/>
    <property type="match status" value="1"/>
</dbReference>
<evidence type="ECO:0000313" key="1">
    <source>
        <dbReference type="EMBL" id="SVC53285.1"/>
    </source>
</evidence>
<gene>
    <name evidence="1" type="ORF">METZ01_LOCUS306139</name>
</gene>
<reference evidence="1" key="1">
    <citation type="submission" date="2018-05" db="EMBL/GenBank/DDBJ databases">
        <authorList>
            <person name="Lanie J.A."/>
            <person name="Ng W.-L."/>
            <person name="Kazmierczak K.M."/>
            <person name="Andrzejewski T.M."/>
            <person name="Davidsen T.M."/>
            <person name="Wayne K.J."/>
            <person name="Tettelin H."/>
            <person name="Glass J.I."/>
            <person name="Rusch D."/>
            <person name="Podicherti R."/>
            <person name="Tsui H.-C.T."/>
            <person name="Winkler M.E."/>
        </authorList>
    </citation>
    <scope>NUCLEOTIDE SEQUENCE</scope>
</reference>
<dbReference type="AlphaFoldDB" id="A0A382MYW5"/>
<dbReference type="Gene3D" id="3.90.226.10">
    <property type="entry name" value="2-enoyl-CoA Hydratase, Chain A, domain 1"/>
    <property type="match status" value="1"/>
</dbReference>
<name>A0A382MYW5_9ZZZZ</name>
<evidence type="ECO:0008006" key="2">
    <source>
        <dbReference type="Google" id="ProtNLM"/>
    </source>
</evidence>
<dbReference type="SUPFAM" id="SSF52096">
    <property type="entry name" value="ClpP/crotonase"/>
    <property type="match status" value="1"/>
</dbReference>
<proteinExistence type="predicted"/>
<protein>
    <recommendedName>
        <fullName evidence="2">Enoyl-CoA hydratase</fullName>
    </recommendedName>
</protein>
<dbReference type="PANTHER" id="PTHR11941">
    <property type="entry name" value="ENOYL-COA HYDRATASE-RELATED"/>
    <property type="match status" value="1"/>
</dbReference>
<dbReference type="GO" id="GO:0006635">
    <property type="term" value="P:fatty acid beta-oxidation"/>
    <property type="evidence" value="ECO:0007669"/>
    <property type="project" value="TreeGrafter"/>
</dbReference>
<dbReference type="EMBL" id="UINC01096420">
    <property type="protein sequence ID" value="SVC53285.1"/>
    <property type="molecule type" value="Genomic_DNA"/>
</dbReference>
<sequence>MRTGTYKGYETTLSETGILWIRFNRPDRKNGMTSAMKRELIETLTQAQMETAVRVIVFTGSESSFCAGDDLKGYTTAMREEDDAQIPVIPAGHDHGIGTYTGLRTISQALNMRVRELDKITIAAINGIAIQSGFSLALSCDFRIAANDAQLGSGTIRFGLLPDEGGHYLLVQHIGLAKTLDFVMRKKIISASEAKELGLVHEVVDGETLTSATEKLAQEMAAGPQVAMRLLKRAVYNAAEMSWLQALDDIAGKTSVVDHHSDADEGVAAFKEKRIPEFNKWLS</sequence>
<accession>A0A382MYW5</accession>
<organism evidence="1">
    <name type="scientific">marine metagenome</name>
    <dbReference type="NCBI Taxonomy" id="408172"/>
    <lineage>
        <taxon>unclassified sequences</taxon>
        <taxon>metagenomes</taxon>
        <taxon>ecological metagenomes</taxon>
    </lineage>
</organism>